<evidence type="ECO:0000313" key="2">
    <source>
        <dbReference type="EMBL" id="EGG06196.1"/>
    </source>
</evidence>
<evidence type="ECO:0000313" key="3">
    <source>
        <dbReference type="Proteomes" id="UP000001072"/>
    </source>
</evidence>
<dbReference type="KEGG" id="mlr:MELLADRAFT_106877"/>
<reference evidence="3" key="1">
    <citation type="journal article" date="2011" name="Proc. Natl. Acad. Sci. U.S.A.">
        <title>Obligate biotrophy features unraveled by the genomic analysis of rust fungi.</title>
        <authorList>
            <person name="Duplessis S."/>
            <person name="Cuomo C.A."/>
            <person name="Lin Y.-C."/>
            <person name="Aerts A."/>
            <person name="Tisserant E."/>
            <person name="Veneault-Fourrey C."/>
            <person name="Joly D.L."/>
            <person name="Hacquard S."/>
            <person name="Amselem J."/>
            <person name="Cantarel B.L."/>
            <person name="Chiu R."/>
            <person name="Coutinho P.M."/>
            <person name="Feau N."/>
            <person name="Field M."/>
            <person name="Frey P."/>
            <person name="Gelhaye E."/>
            <person name="Goldberg J."/>
            <person name="Grabherr M.G."/>
            <person name="Kodira C.D."/>
            <person name="Kohler A."/>
            <person name="Kuees U."/>
            <person name="Lindquist E.A."/>
            <person name="Lucas S.M."/>
            <person name="Mago R."/>
            <person name="Mauceli E."/>
            <person name="Morin E."/>
            <person name="Murat C."/>
            <person name="Pangilinan J.L."/>
            <person name="Park R."/>
            <person name="Pearson M."/>
            <person name="Quesneville H."/>
            <person name="Rouhier N."/>
            <person name="Sakthikumar S."/>
            <person name="Salamov A.A."/>
            <person name="Schmutz J."/>
            <person name="Selles B."/>
            <person name="Shapiro H."/>
            <person name="Tanguay P."/>
            <person name="Tuskan G.A."/>
            <person name="Henrissat B."/>
            <person name="Van de Peer Y."/>
            <person name="Rouze P."/>
            <person name="Ellis J.G."/>
            <person name="Dodds P.N."/>
            <person name="Schein J.E."/>
            <person name="Zhong S."/>
            <person name="Hamelin R.C."/>
            <person name="Grigoriev I.V."/>
            <person name="Szabo L.J."/>
            <person name="Martin F."/>
        </authorList>
    </citation>
    <scope>NUCLEOTIDE SEQUENCE [LARGE SCALE GENOMIC DNA]</scope>
    <source>
        <strain evidence="3">98AG31 / pathotype 3-4-7</strain>
    </source>
</reference>
<dbReference type="EMBL" id="GL883109">
    <property type="protein sequence ID" value="EGG06196.1"/>
    <property type="molecule type" value="Genomic_DNA"/>
</dbReference>
<dbReference type="Proteomes" id="UP000001072">
    <property type="component" value="Unassembled WGS sequence"/>
</dbReference>
<keyword evidence="1" id="KW-0472">Membrane</keyword>
<dbReference type="AlphaFoldDB" id="F4RMY2"/>
<dbReference type="InParanoid" id="F4RMY2"/>
<accession>F4RMY2</accession>
<sequence length="293" mass="33011">MYIWASNERAAHTLSSPSVTNPLCIIPPLTRLILTQSMKLSIYSLGTALSIFSVTSVLGMEMALEERLLDASTSTDPIHMKDQTTHQCEDMARSGDSLQERIFHGIKSQFLPKKKAPPTVGTMAVRLSNPLLNLDQTQRMREFAQKATAMISDTASYSDKVLAWKGIFQEGLSLWETKQKDVDGWRVLGFLEKLCSLAPANMEVVQVLIGKFPDELKLKLKAVEEYPVYFEEIPSDLTECWARATLIGSYQRRIKAEAPEKLGTTRIDKIIKEYLMAAKLPQCLQRLWKGTIQ</sequence>
<dbReference type="VEuPathDB" id="FungiDB:MELLADRAFT_106877"/>
<feature type="transmembrane region" description="Helical" evidence="1">
    <location>
        <begin position="40"/>
        <end position="60"/>
    </location>
</feature>
<protein>
    <submittedName>
        <fullName evidence="2">Uncharacterized protein</fullName>
    </submittedName>
</protein>
<keyword evidence="3" id="KW-1185">Reference proteome</keyword>
<evidence type="ECO:0000256" key="1">
    <source>
        <dbReference type="SAM" id="Phobius"/>
    </source>
</evidence>
<proteinExistence type="predicted"/>
<dbReference type="HOGENOM" id="CLU_080212_0_0_1"/>
<organism evidence="3">
    <name type="scientific">Melampsora larici-populina (strain 98AG31 / pathotype 3-4-7)</name>
    <name type="common">Poplar leaf rust fungus</name>
    <dbReference type="NCBI Taxonomy" id="747676"/>
    <lineage>
        <taxon>Eukaryota</taxon>
        <taxon>Fungi</taxon>
        <taxon>Dikarya</taxon>
        <taxon>Basidiomycota</taxon>
        <taxon>Pucciniomycotina</taxon>
        <taxon>Pucciniomycetes</taxon>
        <taxon>Pucciniales</taxon>
        <taxon>Melampsoraceae</taxon>
        <taxon>Melampsora</taxon>
    </lineage>
</organism>
<name>F4RMY2_MELLP</name>
<dbReference type="GeneID" id="18923018"/>
<gene>
    <name evidence="2" type="ORF">MELLADRAFT_106877</name>
</gene>
<keyword evidence="1" id="KW-0812">Transmembrane</keyword>
<keyword evidence="1" id="KW-1133">Transmembrane helix</keyword>
<dbReference type="RefSeq" id="XP_007410434.1">
    <property type="nucleotide sequence ID" value="XM_007410372.1"/>
</dbReference>